<dbReference type="Proteomes" id="UP000811609">
    <property type="component" value="Chromosome 4"/>
</dbReference>
<evidence type="ECO:0000256" key="1">
    <source>
        <dbReference type="ARBA" id="ARBA00004613"/>
    </source>
</evidence>
<dbReference type="AlphaFoldDB" id="A0A8T1QTV5"/>
<dbReference type="GO" id="GO:0060320">
    <property type="term" value="P:rejection of self pollen"/>
    <property type="evidence" value="ECO:0007669"/>
    <property type="project" value="UniProtKB-KW"/>
</dbReference>
<evidence type="ECO:0000256" key="3">
    <source>
        <dbReference type="ARBA" id="ARBA00022471"/>
    </source>
</evidence>
<evidence type="ECO:0000256" key="5">
    <source>
        <dbReference type="ARBA" id="ARBA00022729"/>
    </source>
</evidence>
<evidence type="ECO:0000256" key="2">
    <source>
        <dbReference type="ARBA" id="ARBA00005581"/>
    </source>
</evidence>
<dbReference type="PANTHER" id="PTHR31232:SF154">
    <property type="entry name" value="S-PROTEIN HOMOLOG"/>
    <property type="match status" value="1"/>
</dbReference>
<dbReference type="InterPro" id="IPR010264">
    <property type="entry name" value="Self-incomp_S1"/>
</dbReference>
<keyword evidence="4 6" id="KW-0964">Secreted</keyword>
<dbReference type="EMBL" id="CM031812">
    <property type="protein sequence ID" value="KAG6657689.1"/>
    <property type="molecule type" value="Genomic_DNA"/>
</dbReference>
<dbReference type="PANTHER" id="PTHR31232">
    <property type="match status" value="1"/>
</dbReference>
<proteinExistence type="inferred from homology"/>
<gene>
    <name evidence="7" type="ORF">CIPAW_04G107900</name>
</gene>
<comment type="similarity">
    <text evidence="2 6">Belongs to the plant self-incompatibility (S1) protein family.</text>
</comment>
<comment type="caution">
    <text evidence="7">The sequence shown here is derived from an EMBL/GenBank/DDBJ whole genome shotgun (WGS) entry which is preliminary data.</text>
</comment>
<evidence type="ECO:0000256" key="6">
    <source>
        <dbReference type="RuleBase" id="RU367044"/>
    </source>
</evidence>
<reference evidence="7" key="1">
    <citation type="submission" date="2020-12" db="EMBL/GenBank/DDBJ databases">
        <title>WGS assembly of Carya illinoinensis cv. Pawnee.</title>
        <authorList>
            <person name="Platts A."/>
            <person name="Shu S."/>
            <person name="Wright S."/>
            <person name="Barry K."/>
            <person name="Edger P."/>
            <person name="Pires J.C."/>
            <person name="Schmutz J."/>
        </authorList>
    </citation>
    <scope>NUCLEOTIDE SEQUENCE</scope>
    <source>
        <tissue evidence="7">Leaf</tissue>
    </source>
</reference>
<dbReference type="GO" id="GO:0005576">
    <property type="term" value="C:extracellular region"/>
    <property type="evidence" value="ECO:0007669"/>
    <property type="project" value="UniProtKB-SubCell"/>
</dbReference>
<keyword evidence="3 6" id="KW-0713">Self-incompatibility</keyword>
<sequence length="126" mass="14764">MGQSLVTPSLIPKYHVHIINGFQNETLGAHCKSKDDDLGIQQIPVHGDFEWHFHVNFIGSTLFFCRLWWSGGDKVFDAFVAADKRFINNDCGPSDCWWKALEDGIYLYSIKHEEYRRKYLWEPKKI</sequence>
<evidence type="ECO:0000313" key="8">
    <source>
        <dbReference type="Proteomes" id="UP000811609"/>
    </source>
</evidence>
<evidence type="ECO:0000313" key="7">
    <source>
        <dbReference type="EMBL" id="KAG6657689.1"/>
    </source>
</evidence>
<evidence type="ECO:0000256" key="4">
    <source>
        <dbReference type="ARBA" id="ARBA00022525"/>
    </source>
</evidence>
<organism evidence="7 8">
    <name type="scientific">Carya illinoinensis</name>
    <name type="common">Pecan</name>
    <dbReference type="NCBI Taxonomy" id="32201"/>
    <lineage>
        <taxon>Eukaryota</taxon>
        <taxon>Viridiplantae</taxon>
        <taxon>Streptophyta</taxon>
        <taxon>Embryophyta</taxon>
        <taxon>Tracheophyta</taxon>
        <taxon>Spermatophyta</taxon>
        <taxon>Magnoliopsida</taxon>
        <taxon>eudicotyledons</taxon>
        <taxon>Gunneridae</taxon>
        <taxon>Pentapetalae</taxon>
        <taxon>rosids</taxon>
        <taxon>fabids</taxon>
        <taxon>Fagales</taxon>
        <taxon>Juglandaceae</taxon>
        <taxon>Carya</taxon>
    </lineage>
</organism>
<accession>A0A8T1QTV5</accession>
<keyword evidence="5" id="KW-0732">Signal</keyword>
<name>A0A8T1QTV5_CARIL</name>
<keyword evidence="8" id="KW-1185">Reference proteome</keyword>
<comment type="subcellular location">
    <subcellularLocation>
        <location evidence="1 6">Secreted</location>
    </subcellularLocation>
</comment>
<dbReference type="Pfam" id="PF05938">
    <property type="entry name" value="Self-incomp_S1"/>
    <property type="match status" value="1"/>
</dbReference>
<protein>
    <recommendedName>
        <fullName evidence="6">S-protein homolog</fullName>
    </recommendedName>
</protein>